<feature type="transmembrane region" description="Helical" evidence="1">
    <location>
        <begin position="12"/>
        <end position="35"/>
    </location>
</feature>
<evidence type="ECO:0000256" key="1">
    <source>
        <dbReference type="SAM" id="Phobius"/>
    </source>
</evidence>
<feature type="non-terminal residue" evidence="3">
    <location>
        <position position="86"/>
    </location>
</feature>
<dbReference type="Pfam" id="PF12911">
    <property type="entry name" value="OppC_N"/>
    <property type="match status" value="1"/>
</dbReference>
<gene>
    <name evidence="3" type="ORF">S01H1_47791</name>
</gene>
<feature type="domain" description="Oligopeptide transport permease C-like N-terminal" evidence="2">
    <location>
        <begin position="3"/>
        <end position="40"/>
    </location>
</feature>
<dbReference type="EMBL" id="BARS01030651">
    <property type="protein sequence ID" value="GAG24310.1"/>
    <property type="molecule type" value="Genomic_DNA"/>
</dbReference>
<keyword evidence="1" id="KW-0812">Transmembrane</keyword>
<dbReference type="InterPro" id="IPR025966">
    <property type="entry name" value="OppC_N"/>
</dbReference>
<name>X0W183_9ZZZZ</name>
<proteinExistence type="predicted"/>
<evidence type="ECO:0000313" key="3">
    <source>
        <dbReference type="EMBL" id="GAG24310.1"/>
    </source>
</evidence>
<dbReference type="AlphaFoldDB" id="X0W183"/>
<protein>
    <recommendedName>
        <fullName evidence="2">Oligopeptide transport permease C-like N-terminal domain-containing protein</fullName>
    </recommendedName>
</protein>
<evidence type="ECO:0000259" key="2">
    <source>
        <dbReference type="Pfam" id="PF12911"/>
    </source>
</evidence>
<accession>X0W183</accession>
<sequence>MNRTLRKLFSNVTSLMGIILLILFVVIAIFAPIIAPPLSDDPYQVPRMSWDVNPQPPGSTMSDEIRDIYDFMGKEIKYDRAICGTA</sequence>
<keyword evidence="1" id="KW-1133">Transmembrane helix</keyword>
<comment type="caution">
    <text evidence="3">The sequence shown here is derived from an EMBL/GenBank/DDBJ whole genome shotgun (WGS) entry which is preliminary data.</text>
</comment>
<reference evidence="3" key="1">
    <citation type="journal article" date="2014" name="Front. Microbiol.">
        <title>High frequency of phylogenetically diverse reductive dehalogenase-homologous genes in deep subseafloor sedimentary metagenomes.</title>
        <authorList>
            <person name="Kawai M."/>
            <person name="Futagami T."/>
            <person name="Toyoda A."/>
            <person name="Takaki Y."/>
            <person name="Nishi S."/>
            <person name="Hori S."/>
            <person name="Arai W."/>
            <person name="Tsubouchi T."/>
            <person name="Morono Y."/>
            <person name="Uchiyama I."/>
            <person name="Ito T."/>
            <person name="Fujiyama A."/>
            <person name="Inagaki F."/>
            <person name="Takami H."/>
        </authorList>
    </citation>
    <scope>NUCLEOTIDE SEQUENCE</scope>
    <source>
        <strain evidence="3">Expedition CK06-06</strain>
    </source>
</reference>
<keyword evidence="1" id="KW-0472">Membrane</keyword>
<dbReference type="GO" id="GO:0005886">
    <property type="term" value="C:plasma membrane"/>
    <property type="evidence" value="ECO:0007669"/>
    <property type="project" value="UniProtKB-SubCell"/>
</dbReference>
<organism evidence="3">
    <name type="scientific">marine sediment metagenome</name>
    <dbReference type="NCBI Taxonomy" id="412755"/>
    <lineage>
        <taxon>unclassified sequences</taxon>
        <taxon>metagenomes</taxon>
        <taxon>ecological metagenomes</taxon>
    </lineage>
</organism>